<dbReference type="PROSITE" id="PS50016">
    <property type="entry name" value="ZF_PHD_2"/>
    <property type="match status" value="1"/>
</dbReference>
<evidence type="ECO:0000256" key="4">
    <source>
        <dbReference type="PROSITE-ProRule" id="PRU00146"/>
    </source>
</evidence>
<dbReference type="Pfam" id="PF00628">
    <property type="entry name" value="PHD"/>
    <property type="match status" value="1"/>
</dbReference>
<dbReference type="OMA" id="CTEKVQS"/>
<dbReference type="OrthoDB" id="1903104at2759"/>
<feature type="domain" description="PHD-type" evidence="5">
    <location>
        <begin position="461"/>
        <end position="516"/>
    </location>
</feature>
<keyword evidence="7" id="KW-1185">Reference proteome</keyword>
<dbReference type="Gene3D" id="3.30.40.10">
    <property type="entry name" value="Zinc/RING finger domain, C3HC4 (zinc finger)"/>
    <property type="match status" value="2"/>
</dbReference>
<dbReference type="InterPro" id="IPR013083">
    <property type="entry name" value="Znf_RING/FYVE/PHD"/>
</dbReference>
<dbReference type="InterPro" id="IPR019786">
    <property type="entry name" value="Zinc_finger_PHD-type_CS"/>
</dbReference>
<dbReference type="SUPFAM" id="SSF57903">
    <property type="entry name" value="FYVE/PHD zinc finger"/>
    <property type="match status" value="2"/>
</dbReference>
<evidence type="ECO:0000313" key="7">
    <source>
        <dbReference type="Proteomes" id="UP000036987"/>
    </source>
</evidence>
<dbReference type="STRING" id="29655.A0A0K9P7B4"/>
<dbReference type="InterPro" id="IPR011011">
    <property type="entry name" value="Znf_FYVE_PHD"/>
</dbReference>
<accession>A0A0K9P7B4</accession>
<dbReference type="AlphaFoldDB" id="A0A0K9P7B4"/>
<proteinExistence type="predicted"/>
<reference evidence="7" key="1">
    <citation type="journal article" date="2016" name="Nature">
        <title>The genome of the seagrass Zostera marina reveals angiosperm adaptation to the sea.</title>
        <authorList>
            <person name="Olsen J.L."/>
            <person name="Rouze P."/>
            <person name="Verhelst B."/>
            <person name="Lin Y.-C."/>
            <person name="Bayer T."/>
            <person name="Collen J."/>
            <person name="Dattolo E."/>
            <person name="De Paoli E."/>
            <person name="Dittami S."/>
            <person name="Maumus F."/>
            <person name="Michel G."/>
            <person name="Kersting A."/>
            <person name="Lauritano C."/>
            <person name="Lohaus R."/>
            <person name="Toepel M."/>
            <person name="Tonon T."/>
            <person name="Vanneste K."/>
            <person name="Amirebrahimi M."/>
            <person name="Brakel J."/>
            <person name="Bostroem C."/>
            <person name="Chovatia M."/>
            <person name="Grimwood J."/>
            <person name="Jenkins J.W."/>
            <person name="Jueterbock A."/>
            <person name="Mraz A."/>
            <person name="Stam W.T."/>
            <person name="Tice H."/>
            <person name="Bornberg-Bauer E."/>
            <person name="Green P.J."/>
            <person name="Pearson G.A."/>
            <person name="Procaccini G."/>
            <person name="Duarte C.M."/>
            <person name="Schmutz J."/>
            <person name="Reusch T.B.H."/>
            <person name="Van de Peer Y."/>
        </authorList>
    </citation>
    <scope>NUCLEOTIDE SEQUENCE [LARGE SCALE GENOMIC DNA]</scope>
    <source>
        <strain evidence="7">cv. Finnish</strain>
    </source>
</reference>
<comment type="caution">
    <text evidence="6">The sequence shown here is derived from an EMBL/GenBank/DDBJ whole genome shotgun (WGS) entry which is preliminary data.</text>
</comment>
<dbReference type="Proteomes" id="UP000036987">
    <property type="component" value="Unassembled WGS sequence"/>
</dbReference>
<dbReference type="InterPro" id="IPR001965">
    <property type="entry name" value="Znf_PHD"/>
</dbReference>
<dbReference type="PANTHER" id="PTHR47162">
    <property type="entry name" value="OS02G0192300 PROTEIN"/>
    <property type="match status" value="1"/>
</dbReference>
<dbReference type="EMBL" id="LFYR01001090">
    <property type="protein sequence ID" value="KMZ64899.1"/>
    <property type="molecule type" value="Genomic_DNA"/>
</dbReference>
<evidence type="ECO:0000259" key="5">
    <source>
        <dbReference type="PROSITE" id="PS50016"/>
    </source>
</evidence>
<gene>
    <name evidence="6" type="ORF">ZOSMA_345G00150</name>
</gene>
<dbReference type="GO" id="GO:0008270">
    <property type="term" value="F:zinc ion binding"/>
    <property type="evidence" value="ECO:0007669"/>
    <property type="project" value="UniProtKB-KW"/>
</dbReference>
<dbReference type="PROSITE" id="PS01359">
    <property type="entry name" value="ZF_PHD_1"/>
    <property type="match status" value="1"/>
</dbReference>
<dbReference type="SMART" id="SM00249">
    <property type="entry name" value="PHD"/>
    <property type="match status" value="2"/>
</dbReference>
<protein>
    <recommendedName>
        <fullName evidence="5">PHD-type domain-containing protein</fullName>
    </recommendedName>
</protein>
<organism evidence="6 7">
    <name type="scientific">Zostera marina</name>
    <name type="common">Eelgrass</name>
    <dbReference type="NCBI Taxonomy" id="29655"/>
    <lineage>
        <taxon>Eukaryota</taxon>
        <taxon>Viridiplantae</taxon>
        <taxon>Streptophyta</taxon>
        <taxon>Embryophyta</taxon>
        <taxon>Tracheophyta</taxon>
        <taxon>Spermatophyta</taxon>
        <taxon>Magnoliopsida</taxon>
        <taxon>Liliopsida</taxon>
        <taxon>Zosteraceae</taxon>
        <taxon>Zostera</taxon>
    </lineage>
</organism>
<evidence type="ECO:0000256" key="3">
    <source>
        <dbReference type="ARBA" id="ARBA00022833"/>
    </source>
</evidence>
<dbReference type="PANTHER" id="PTHR47162:SF9">
    <property type="entry name" value="PHD FINGER PROTEIN EHD3-LIKE"/>
    <property type="match status" value="1"/>
</dbReference>
<evidence type="ECO:0000313" key="6">
    <source>
        <dbReference type="EMBL" id="KMZ64899.1"/>
    </source>
</evidence>
<evidence type="ECO:0000256" key="1">
    <source>
        <dbReference type="ARBA" id="ARBA00022723"/>
    </source>
</evidence>
<dbReference type="InterPro" id="IPR019787">
    <property type="entry name" value="Znf_PHD-finger"/>
</dbReference>
<name>A0A0K9P7B4_ZOSMR</name>
<keyword evidence="3" id="KW-0862">Zinc</keyword>
<keyword evidence="2 4" id="KW-0863">Zinc-finger</keyword>
<evidence type="ECO:0000256" key="2">
    <source>
        <dbReference type="ARBA" id="ARBA00022771"/>
    </source>
</evidence>
<sequence>MELEGGEHKDDAETFSTSGDLITYKRRRRRENSTVSPFQRIANCYSNIEKHRQIRIVHNWRYVLEQLAQSEIVEDNPAIMSCIQIALSCVPLGFSNKLDIKESDFKDRQKEHEKLGIDECSEQCSSPMGSLINADEEHKELSSKGIKNQDTDQMNISCISVPCQNVFFDILISQKFALLCDLQCEYFGSKKIALIAEFNLIISKMKDGIYNQSLDLLARDIQQVWKKFQMIGRQFSLLANDLSAISKKSSMIEGDAQHVVIEDKPMDLTSKLQTTSSWKSICFTKLKQNGDFSPLKDATCKQCGFEAYKKDSLVCDTCETVYLVHCKCVEPAIRWCTTCLNKSESIEPDLTSEQQDSIHQNCRICQRFENSECPELINESPESVFPLVSPKVQIARCLEIEDSQKPSKPTAKLPLCKQCQTCEEEDKRFLICSHVHCPHKYYHIRCLKSSQIASKSQQSNQWYCPSCLCRGCLLDKNDELICMCDGCDDAYHIYCMEPPLDTIPEGMWYCSKCKTDQGKKAGI</sequence>
<keyword evidence="1" id="KW-0479">Metal-binding</keyword>